<keyword evidence="2" id="KW-1185">Reference proteome</keyword>
<name>A0ABW0QWW3_9BACL</name>
<evidence type="ECO:0000313" key="2">
    <source>
        <dbReference type="Proteomes" id="UP001596108"/>
    </source>
</evidence>
<organism evidence="1 2">
    <name type="scientific">Cohnella yongneupensis</name>
    <dbReference type="NCBI Taxonomy" id="425006"/>
    <lineage>
        <taxon>Bacteria</taxon>
        <taxon>Bacillati</taxon>
        <taxon>Bacillota</taxon>
        <taxon>Bacilli</taxon>
        <taxon>Bacillales</taxon>
        <taxon>Paenibacillaceae</taxon>
        <taxon>Cohnella</taxon>
    </lineage>
</organism>
<reference evidence="2" key="1">
    <citation type="journal article" date="2019" name="Int. J. Syst. Evol. Microbiol.">
        <title>The Global Catalogue of Microorganisms (GCM) 10K type strain sequencing project: providing services to taxonomists for standard genome sequencing and annotation.</title>
        <authorList>
            <consortium name="The Broad Institute Genomics Platform"/>
            <consortium name="The Broad Institute Genome Sequencing Center for Infectious Disease"/>
            <person name="Wu L."/>
            <person name="Ma J."/>
        </authorList>
    </citation>
    <scope>NUCLEOTIDE SEQUENCE [LARGE SCALE GENOMIC DNA]</scope>
    <source>
        <strain evidence="2">CGMCC 1.18578</strain>
    </source>
</reference>
<proteinExistence type="predicted"/>
<dbReference type="Proteomes" id="UP001596108">
    <property type="component" value="Unassembled WGS sequence"/>
</dbReference>
<dbReference type="EMBL" id="JBHSNC010000010">
    <property type="protein sequence ID" value="MFC5528625.1"/>
    <property type="molecule type" value="Genomic_DNA"/>
</dbReference>
<accession>A0ABW0QWW3</accession>
<protein>
    <submittedName>
        <fullName evidence="1">Uncharacterized protein</fullName>
    </submittedName>
</protein>
<comment type="caution">
    <text evidence="1">The sequence shown here is derived from an EMBL/GenBank/DDBJ whole genome shotgun (WGS) entry which is preliminary data.</text>
</comment>
<sequence length="106" mass="11774">METFELANLTISQPSYEQSLNFTRAKLFVVTEHGSKLWYIELDGIMDEALLRRFADSEEIGVDLRATTVGGRALAGRGYFHANPLHRAAAIRGEDQLEGYGRQSGA</sequence>
<evidence type="ECO:0000313" key="1">
    <source>
        <dbReference type="EMBL" id="MFC5528625.1"/>
    </source>
</evidence>
<dbReference type="RefSeq" id="WP_378110469.1">
    <property type="nucleotide sequence ID" value="NZ_JBHSNC010000010.1"/>
</dbReference>
<gene>
    <name evidence="1" type="ORF">ACFPQ4_04045</name>
</gene>